<evidence type="ECO:0000313" key="2">
    <source>
        <dbReference type="Proteomes" id="UP000499080"/>
    </source>
</evidence>
<reference evidence="1 2" key="1">
    <citation type="journal article" date="2019" name="Sci. Rep.">
        <title>Orb-weaving spider Araneus ventricosus genome elucidates the spidroin gene catalogue.</title>
        <authorList>
            <person name="Kono N."/>
            <person name="Nakamura H."/>
            <person name="Ohtoshi R."/>
            <person name="Moran D.A.P."/>
            <person name="Shinohara A."/>
            <person name="Yoshida Y."/>
            <person name="Fujiwara M."/>
            <person name="Mori M."/>
            <person name="Tomita M."/>
            <person name="Arakawa K."/>
        </authorList>
    </citation>
    <scope>NUCLEOTIDE SEQUENCE [LARGE SCALE GENOMIC DNA]</scope>
</reference>
<keyword evidence="2" id="KW-1185">Reference proteome</keyword>
<accession>A0A4Y2TGM2</accession>
<comment type="caution">
    <text evidence="1">The sequence shown here is derived from an EMBL/GenBank/DDBJ whole genome shotgun (WGS) entry which is preliminary data.</text>
</comment>
<organism evidence="1 2">
    <name type="scientific">Araneus ventricosus</name>
    <name type="common">Orbweaver spider</name>
    <name type="synonym">Epeira ventricosa</name>
    <dbReference type="NCBI Taxonomy" id="182803"/>
    <lineage>
        <taxon>Eukaryota</taxon>
        <taxon>Metazoa</taxon>
        <taxon>Ecdysozoa</taxon>
        <taxon>Arthropoda</taxon>
        <taxon>Chelicerata</taxon>
        <taxon>Arachnida</taxon>
        <taxon>Araneae</taxon>
        <taxon>Araneomorphae</taxon>
        <taxon>Entelegynae</taxon>
        <taxon>Araneoidea</taxon>
        <taxon>Araneidae</taxon>
        <taxon>Araneus</taxon>
    </lineage>
</organism>
<sequence>MNGELHAKSALSENFVLMAFVESPVCFHLLFLSEECLGMLFFIVFRGNRDEELVSVALFFLLRIGTGVSYLCCDLPFSSSRLQNSGEPNGARYGSETVMIDGRLLNECNGIQVLANRLHF</sequence>
<proteinExistence type="predicted"/>
<gene>
    <name evidence="1" type="ORF">AVEN_224647_1</name>
</gene>
<dbReference type="EMBL" id="BGPR01028499">
    <property type="protein sequence ID" value="GBN99687.1"/>
    <property type="molecule type" value="Genomic_DNA"/>
</dbReference>
<dbReference type="AlphaFoldDB" id="A0A4Y2TGM2"/>
<dbReference type="Proteomes" id="UP000499080">
    <property type="component" value="Unassembled WGS sequence"/>
</dbReference>
<protein>
    <submittedName>
        <fullName evidence="1">Uncharacterized protein</fullName>
    </submittedName>
</protein>
<name>A0A4Y2TGM2_ARAVE</name>
<evidence type="ECO:0000313" key="1">
    <source>
        <dbReference type="EMBL" id="GBN99687.1"/>
    </source>
</evidence>